<keyword evidence="4" id="KW-1185">Reference proteome</keyword>
<sequence length="198" mass="22524">STKLEQNYPQYSRNIPYPALPPPRSRKPQVFPATNFFCLACIFALVIPSAVAQTFQICGITQYAHVLPFPEPVACHVAPSEAMVRTKVQLYNIKNDPLQLAAVKCYMDIIEVSVYNILYIRTTYSIIDRLRLPISAEDCRTAKTIYIIRGHYLHQVTIYMTSEIEDMNTSLPLWGTTIQMRSLYSMEIGEVAVLMVVL</sequence>
<keyword evidence="2" id="KW-0472">Membrane</keyword>
<keyword evidence="2" id="KW-1133">Transmembrane helix</keyword>
<feature type="transmembrane region" description="Helical" evidence="2">
    <location>
        <begin position="30"/>
        <end position="51"/>
    </location>
</feature>
<evidence type="ECO:0000256" key="1">
    <source>
        <dbReference type="SAM" id="MobiDB-lite"/>
    </source>
</evidence>
<dbReference type="EMBL" id="UYRV01028113">
    <property type="protein sequence ID" value="VDK81966.1"/>
    <property type="molecule type" value="Genomic_DNA"/>
</dbReference>
<feature type="non-terminal residue" evidence="3">
    <location>
        <position position="1"/>
    </location>
</feature>
<name>A0A3P6T2D4_CYLGO</name>
<dbReference type="AlphaFoldDB" id="A0A3P6T2D4"/>
<evidence type="ECO:0000256" key="2">
    <source>
        <dbReference type="SAM" id="Phobius"/>
    </source>
</evidence>
<proteinExistence type="predicted"/>
<evidence type="ECO:0000313" key="4">
    <source>
        <dbReference type="Proteomes" id="UP000271889"/>
    </source>
</evidence>
<feature type="region of interest" description="Disordered" evidence="1">
    <location>
        <begin position="1"/>
        <end position="21"/>
    </location>
</feature>
<protein>
    <submittedName>
        <fullName evidence="3">Uncharacterized protein</fullName>
    </submittedName>
</protein>
<reference evidence="3 4" key="1">
    <citation type="submission" date="2018-11" db="EMBL/GenBank/DDBJ databases">
        <authorList>
            <consortium name="Pathogen Informatics"/>
        </authorList>
    </citation>
    <scope>NUCLEOTIDE SEQUENCE [LARGE SCALE GENOMIC DNA]</scope>
</reference>
<dbReference type="OrthoDB" id="5875288at2759"/>
<feature type="compositionally biased region" description="Polar residues" evidence="1">
    <location>
        <begin position="1"/>
        <end position="13"/>
    </location>
</feature>
<organism evidence="3 4">
    <name type="scientific">Cylicostephanus goldi</name>
    <name type="common">Nematode worm</name>
    <dbReference type="NCBI Taxonomy" id="71465"/>
    <lineage>
        <taxon>Eukaryota</taxon>
        <taxon>Metazoa</taxon>
        <taxon>Ecdysozoa</taxon>
        <taxon>Nematoda</taxon>
        <taxon>Chromadorea</taxon>
        <taxon>Rhabditida</taxon>
        <taxon>Rhabditina</taxon>
        <taxon>Rhabditomorpha</taxon>
        <taxon>Strongyloidea</taxon>
        <taxon>Strongylidae</taxon>
        <taxon>Cylicostephanus</taxon>
    </lineage>
</organism>
<gene>
    <name evidence="3" type="ORF">CGOC_LOCUS7901</name>
</gene>
<dbReference type="Proteomes" id="UP000271889">
    <property type="component" value="Unassembled WGS sequence"/>
</dbReference>
<evidence type="ECO:0000313" key="3">
    <source>
        <dbReference type="EMBL" id="VDK81966.1"/>
    </source>
</evidence>
<accession>A0A3P6T2D4</accession>
<keyword evidence="2" id="KW-0812">Transmembrane</keyword>